<dbReference type="FunFam" id="1.20.140.10:FF:000004">
    <property type="entry name" value="Acyl-CoA dehydrogenase FadE25"/>
    <property type="match status" value="1"/>
</dbReference>
<name>A0A7X0RI53_9ACTN</name>
<dbReference type="AlphaFoldDB" id="A0A7X0RI53"/>
<dbReference type="SUPFAM" id="SSF47203">
    <property type="entry name" value="Acyl-CoA dehydrogenase C-terminal domain-like"/>
    <property type="match status" value="1"/>
</dbReference>
<evidence type="ECO:0000259" key="8">
    <source>
        <dbReference type="Pfam" id="PF02770"/>
    </source>
</evidence>
<dbReference type="PANTHER" id="PTHR43884">
    <property type="entry name" value="ACYL-COA DEHYDROGENASE"/>
    <property type="match status" value="1"/>
</dbReference>
<comment type="cofactor">
    <cofactor evidence="1 6">
        <name>FAD</name>
        <dbReference type="ChEBI" id="CHEBI:57692"/>
    </cofactor>
</comment>
<dbReference type="RefSeq" id="WP_185253782.1">
    <property type="nucleotide sequence ID" value="NZ_JACKXE010000001.1"/>
</dbReference>
<dbReference type="InterPro" id="IPR036250">
    <property type="entry name" value="AcylCo_DH-like_C"/>
</dbReference>
<dbReference type="Gene3D" id="2.40.110.10">
    <property type="entry name" value="Butyryl-CoA Dehydrogenase, subunit A, domain 2"/>
    <property type="match status" value="1"/>
</dbReference>
<evidence type="ECO:0000259" key="9">
    <source>
        <dbReference type="Pfam" id="PF02771"/>
    </source>
</evidence>
<feature type="domain" description="Acyl-CoA dehydrogenase/oxidase C-terminal" evidence="7">
    <location>
        <begin position="228"/>
        <end position="375"/>
    </location>
</feature>
<dbReference type="GO" id="GO:0050660">
    <property type="term" value="F:flavin adenine dinucleotide binding"/>
    <property type="evidence" value="ECO:0007669"/>
    <property type="project" value="InterPro"/>
</dbReference>
<accession>A0A7X0RI53</accession>
<dbReference type="GO" id="GO:0003995">
    <property type="term" value="F:acyl-CoA dehydrogenase activity"/>
    <property type="evidence" value="ECO:0007669"/>
    <property type="project" value="InterPro"/>
</dbReference>
<comment type="similarity">
    <text evidence="2 6">Belongs to the acyl-CoA dehydrogenase family.</text>
</comment>
<dbReference type="EMBL" id="JACKXE010000001">
    <property type="protein sequence ID" value="MBB6628764.1"/>
    <property type="molecule type" value="Genomic_DNA"/>
</dbReference>
<dbReference type="FunFam" id="2.40.110.10:FF:000009">
    <property type="entry name" value="Acyl-CoA dehydrogenase"/>
    <property type="match status" value="1"/>
</dbReference>
<reference evidence="10 11" key="1">
    <citation type="submission" date="2020-08" db="EMBL/GenBank/DDBJ databases">
        <authorList>
            <person name="Seo M.-J."/>
        </authorList>
    </citation>
    <scope>NUCLEOTIDE SEQUENCE [LARGE SCALE GENOMIC DNA]</scope>
    <source>
        <strain evidence="10 11">KIGAM211</strain>
    </source>
</reference>
<sequence>MDLSLNDEQQSFRDLAREFLDKEAVPHRVQWDRDESVDTSIIAKMAEIGFFGLTIPEEYGGLGGDYLTYVLGMEELGRADSALRGIVSVSNGLVGKSILASGTEEQKQQYLPGIANGTILGCFGLTEPDTGSDAGNLTSRAKRDGTDYVITGQKLFITNGTWADVALVFARTGGPGPKGVSAFLVPTDAEGFEAREIKGKLGLRGQATAELFLSDVRVPESARLGEEGEGFKIAMTTLDKGRVSVAAGCVGIVQGCLETSVEYATTRTQFGRPLAGFQLVQDMIADISLDADAARLLVWRCADLIDRGLPFGVAASKAKLFASEAAVRAANNAIQIYGGAGYIDEYPAAKYLRDARVMTLYEGTSQIQKLLIGRAETGISAFV</sequence>
<dbReference type="InterPro" id="IPR037069">
    <property type="entry name" value="AcylCoA_DH/ox_N_sf"/>
</dbReference>
<protein>
    <submittedName>
        <fullName evidence="10">Acyl-CoA dehydrogenase family protein</fullName>
    </submittedName>
</protein>
<dbReference type="InterPro" id="IPR013786">
    <property type="entry name" value="AcylCoA_DH/ox_N"/>
</dbReference>
<organism evidence="10 11">
    <name type="scientific">Nocardioides luti</name>
    <dbReference type="NCBI Taxonomy" id="2761101"/>
    <lineage>
        <taxon>Bacteria</taxon>
        <taxon>Bacillati</taxon>
        <taxon>Actinomycetota</taxon>
        <taxon>Actinomycetes</taxon>
        <taxon>Propionibacteriales</taxon>
        <taxon>Nocardioidaceae</taxon>
        <taxon>Nocardioides</taxon>
    </lineage>
</organism>
<dbReference type="Gene3D" id="1.10.540.10">
    <property type="entry name" value="Acyl-CoA dehydrogenase/oxidase, N-terminal domain"/>
    <property type="match status" value="1"/>
</dbReference>
<dbReference type="Gene3D" id="1.20.140.10">
    <property type="entry name" value="Butyryl-CoA Dehydrogenase, subunit A, domain 3"/>
    <property type="match status" value="1"/>
</dbReference>
<keyword evidence="5 6" id="KW-0560">Oxidoreductase</keyword>
<evidence type="ECO:0000256" key="2">
    <source>
        <dbReference type="ARBA" id="ARBA00009347"/>
    </source>
</evidence>
<dbReference type="Pfam" id="PF02771">
    <property type="entry name" value="Acyl-CoA_dh_N"/>
    <property type="match status" value="1"/>
</dbReference>
<dbReference type="FunFam" id="1.10.540.10:FF:000002">
    <property type="entry name" value="Acyl-CoA dehydrogenase FadE19"/>
    <property type="match status" value="1"/>
</dbReference>
<evidence type="ECO:0000256" key="6">
    <source>
        <dbReference type="RuleBase" id="RU362125"/>
    </source>
</evidence>
<dbReference type="PANTHER" id="PTHR43884:SF12">
    <property type="entry name" value="ISOVALERYL-COA DEHYDROGENASE, MITOCHONDRIAL-RELATED"/>
    <property type="match status" value="1"/>
</dbReference>
<dbReference type="InterPro" id="IPR046373">
    <property type="entry name" value="Acyl-CoA_Oxase/DH_mid-dom_sf"/>
</dbReference>
<dbReference type="Pfam" id="PF02770">
    <property type="entry name" value="Acyl-CoA_dh_M"/>
    <property type="match status" value="1"/>
</dbReference>
<keyword evidence="11" id="KW-1185">Reference proteome</keyword>
<evidence type="ECO:0000313" key="11">
    <source>
        <dbReference type="Proteomes" id="UP000523955"/>
    </source>
</evidence>
<proteinExistence type="inferred from homology"/>
<dbReference type="Pfam" id="PF00441">
    <property type="entry name" value="Acyl-CoA_dh_1"/>
    <property type="match status" value="1"/>
</dbReference>
<evidence type="ECO:0000313" key="10">
    <source>
        <dbReference type="EMBL" id="MBB6628764.1"/>
    </source>
</evidence>
<gene>
    <name evidence="10" type="ORF">H5V45_15665</name>
</gene>
<comment type="caution">
    <text evidence="10">The sequence shown here is derived from an EMBL/GenBank/DDBJ whole genome shotgun (WGS) entry which is preliminary data.</text>
</comment>
<dbReference type="PROSITE" id="PS00073">
    <property type="entry name" value="ACYL_COA_DH_2"/>
    <property type="match status" value="1"/>
</dbReference>
<dbReference type="InterPro" id="IPR006091">
    <property type="entry name" value="Acyl-CoA_Oxase/DH_mid-dom"/>
</dbReference>
<evidence type="ECO:0000259" key="7">
    <source>
        <dbReference type="Pfam" id="PF00441"/>
    </source>
</evidence>
<dbReference type="InterPro" id="IPR009075">
    <property type="entry name" value="AcylCo_DH/oxidase_C"/>
</dbReference>
<dbReference type="Proteomes" id="UP000523955">
    <property type="component" value="Unassembled WGS sequence"/>
</dbReference>
<dbReference type="InterPro" id="IPR009100">
    <property type="entry name" value="AcylCoA_DH/oxidase_NM_dom_sf"/>
</dbReference>
<dbReference type="PIRSF" id="PIRSF016578">
    <property type="entry name" value="HsaA"/>
    <property type="match status" value="1"/>
</dbReference>
<keyword evidence="4 6" id="KW-0274">FAD</keyword>
<keyword evidence="3 6" id="KW-0285">Flavoprotein</keyword>
<evidence type="ECO:0000256" key="4">
    <source>
        <dbReference type="ARBA" id="ARBA00022827"/>
    </source>
</evidence>
<evidence type="ECO:0000256" key="1">
    <source>
        <dbReference type="ARBA" id="ARBA00001974"/>
    </source>
</evidence>
<evidence type="ECO:0000256" key="3">
    <source>
        <dbReference type="ARBA" id="ARBA00022630"/>
    </source>
</evidence>
<feature type="domain" description="Acyl-CoA oxidase/dehydrogenase middle" evidence="8">
    <location>
        <begin position="122"/>
        <end position="216"/>
    </location>
</feature>
<dbReference type="SUPFAM" id="SSF56645">
    <property type="entry name" value="Acyl-CoA dehydrogenase NM domain-like"/>
    <property type="match status" value="1"/>
</dbReference>
<evidence type="ECO:0000256" key="5">
    <source>
        <dbReference type="ARBA" id="ARBA00023002"/>
    </source>
</evidence>
<feature type="domain" description="Acyl-CoA dehydrogenase/oxidase N-terminal" evidence="9">
    <location>
        <begin position="6"/>
        <end position="117"/>
    </location>
</feature>
<dbReference type="InterPro" id="IPR006089">
    <property type="entry name" value="Acyl-CoA_DH_CS"/>
</dbReference>